<comment type="cofactor">
    <cofactor evidence="1">
        <name>Mg(2+)</name>
        <dbReference type="ChEBI" id="CHEBI:18420"/>
    </cofactor>
</comment>
<sequence>MSLKSAPTHEMLKRIEKGLHQALAIAESKTAPQNLQKALHHSIFPGGARIRPQLCLAVATACGDDDPALSTAAASAIELLHCASLVHDDLPCFDNALVRRGQASVHAAFGERLAVLAGDALIVLAFQYVASCSMRSPLRLAPVLRTIATSVGAPHGIVAGQAWECESKVQLKQYQKEKTGSLFEAATAAGAQAAGADADTWKPLGEWLGEAYQVADDIRDVLADQAMMGKPQGQDITHDRPSSARDLGLVGAVQHFDELVYKAINSIPSCKGEKMLRGLVAKEAERLIPESWFANTNRPLHHHATV</sequence>
<keyword evidence="4" id="KW-0479">Metal-binding</keyword>
<evidence type="ECO:0000256" key="4">
    <source>
        <dbReference type="ARBA" id="ARBA00022723"/>
    </source>
</evidence>
<dbReference type="Pfam" id="PF00348">
    <property type="entry name" value="polyprenyl_synt"/>
    <property type="match status" value="1"/>
</dbReference>
<proteinExistence type="inferred from homology"/>
<dbReference type="InterPro" id="IPR000092">
    <property type="entry name" value="Polyprenyl_synt"/>
</dbReference>
<reference evidence="8" key="1">
    <citation type="submission" date="2022-06" db="EMBL/GenBank/DDBJ databases">
        <title>New Polynucleobacter species.</title>
        <authorList>
            <person name="Hahn M.W."/>
        </authorList>
    </citation>
    <scope>NUCLEOTIDE SEQUENCE</scope>
    <source>
        <strain evidence="8">UK-FUSCHL-C3</strain>
    </source>
</reference>
<dbReference type="GO" id="GO:0004659">
    <property type="term" value="F:prenyltransferase activity"/>
    <property type="evidence" value="ECO:0007669"/>
    <property type="project" value="InterPro"/>
</dbReference>
<dbReference type="PANTHER" id="PTHR43281:SF1">
    <property type="entry name" value="FARNESYL DIPHOSPHATE SYNTHASE"/>
    <property type="match status" value="1"/>
</dbReference>
<name>A0AAU8A0U6_9BURK</name>
<keyword evidence="6" id="KW-0414">Isoprene biosynthesis</keyword>
<dbReference type="PROSITE" id="PS00723">
    <property type="entry name" value="POLYPRENYL_SYNTHASE_1"/>
    <property type="match status" value="1"/>
</dbReference>
<dbReference type="SUPFAM" id="SSF48576">
    <property type="entry name" value="Terpenoid synthases"/>
    <property type="match status" value="1"/>
</dbReference>
<accession>A0AAU8A0U6</accession>
<dbReference type="PANTHER" id="PTHR43281">
    <property type="entry name" value="FARNESYL DIPHOSPHATE SYNTHASE"/>
    <property type="match status" value="1"/>
</dbReference>
<dbReference type="CDD" id="cd00685">
    <property type="entry name" value="Trans_IPPS_HT"/>
    <property type="match status" value="1"/>
</dbReference>
<dbReference type="InterPro" id="IPR008949">
    <property type="entry name" value="Isoprenoid_synthase_dom_sf"/>
</dbReference>
<gene>
    <name evidence="8" type="ORF">NKE59_06980</name>
</gene>
<dbReference type="InterPro" id="IPR033749">
    <property type="entry name" value="Polyprenyl_synt_CS"/>
</dbReference>
<evidence type="ECO:0000256" key="1">
    <source>
        <dbReference type="ARBA" id="ARBA00001946"/>
    </source>
</evidence>
<dbReference type="RefSeq" id="WP_353438263.1">
    <property type="nucleotide sequence ID" value="NZ_CP099959.1"/>
</dbReference>
<organism evidence="8">
    <name type="scientific">Polynucleobacter sp. UK-FUSCHL-C3</name>
    <dbReference type="NCBI Taxonomy" id="2955208"/>
    <lineage>
        <taxon>Bacteria</taxon>
        <taxon>Pseudomonadati</taxon>
        <taxon>Pseudomonadota</taxon>
        <taxon>Betaproteobacteria</taxon>
        <taxon>Burkholderiales</taxon>
        <taxon>Burkholderiaceae</taxon>
        <taxon>Polynucleobacter</taxon>
    </lineage>
</organism>
<evidence type="ECO:0000313" key="8">
    <source>
        <dbReference type="EMBL" id="XCC57234.1"/>
    </source>
</evidence>
<dbReference type="AlphaFoldDB" id="A0AAU8A0U6"/>
<comment type="similarity">
    <text evidence="2 7">Belongs to the FPP/GGPP synthase family.</text>
</comment>
<dbReference type="GO" id="GO:0046872">
    <property type="term" value="F:metal ion binding"/>
    <property type="evidence" value="ECO:0007669"/>
    <property type="project" value="UniProtKB-KW"/>
</dbReference>
<keyword evidence="3 7" id="KW-0808">Transferase</keyword>
<evidence type="ECO:0000256" key="2">
    <source>
        <dbReference type="ARBA" id="ARBA00006706"/>
    </source>
</evidence>
<evidence type="ECO:0000256" key="5">
    <source>
        <dbReference type="ARBA" id="ARBA00022842"/>
    </source>
</evidence>
<dbReference type="PROSITE" id="PS00444">
    <property type="entry name" value="POLYPRENYL_SYNTHASE_2"/>
    <property type="match status" value="1"/>
</dbReference>
<evidence type="ECO:0000256" key="3">
    <source>
        <dbReference type="ARBA" id="ARBA00022679"/>
    </source>
</evidence>
<evidence type="ECO:0000256" key="6">
    <source>
        <dbReference type="ARBA" id="ARBA00023229"/>
    </source>
</evidence>
<protein>
    <submittedName>
        <fullName evidence="8">Polyprenyl synthetase family protein</fullName>
    </submittedName>
</protein>
<dbReference type="Gene3D" id="1.10.600.10">
    <property type="entry name" value="Farnesyl Diphosphate Synthase"/>
    <property type="match status" value="1"/>
</dbReference>
<keyword evidence="5" id="KW-0460">Magnesium</keyword>
<dbReference type="FunFam" id="1.10.600.10:FF:000001">
    <property type="entry name" value="Geranylgeranyl diphosphate synthase"/>
    <property type="match status" value="1"/>
</dbReference>
<dbReference type="SFLD" id="SFLDS00005">
    <property type="entry name" value="Isoprenoid_Synthase_Type_I"/>
    <property type="match status" value="1"/>
</dbReference>
<dbReference type="GO" id="GO:0016114">
    <property type="term" value="P:terpenoid biosynthetic process"/>
    <property type="evidence" value="ECO:0007669"/>
    <property type="project" value="UniProtKB-ARBA"/>
</dbReference>
<evidence type="ECO:0000256" key="7">
    <source>
        <dbReference type="RuleBase" id="RU004466"/>
    </source>
</evidence>
<dbReference type="EMBL" id="CP099959">
    <property type="protein sequence ID" value="XCC57234.1"/>
    <property type="molecule type" value="Genomic_DNA"/>
</dbReference>